<dbReference type="SUPFAM" id="SSF63562">
    <property type="entry name" value="RPB6/omega subunit-like"/>
    <property type="match status" value="1"/>
</dbReference>
<dbReference type="Proteomes" id="UP000220768">
    <property type="component" value="Unassembled WGS sequence"/>
</dbReference>
<dbReference type="GO" id="GO:0006351">
    <property type="term" value="P:DNA-templated transcription"/>
    <property type="evidence" value="ECO:0007669"/>
    <property type="project" value="InterPro"/>
</dbReference>
<dbReference type="AlphaFoldDB" id="A0A2A6J685"/>
<organism evidence="4 5">
    <name type="scientific">Rhizobium chutanense</name>
    <dbReference type="NCBI Taxonomy" id="2035448"/>
    <lineage>
        <taxon>Bacteria</taxon>
        <taxon>Pseudomonadati</taxon>
        <taxon>Pseudomonadota</taxon>
        <taxon>Alphaproteobacteria</taxon>
        <taxon>Hyphomicrobiales</taxon>
        <taxon>Rhizobiaceae</taxon>
        <taxon>Rhizobium/Agrobacterium group</taxon>
        <taxon>Rhizobium</taxon>
    </lineage>
</organism>
<evidence type="ECO:0000313" key="4">
    <source>
        <dbReference type="EMBL" id="PDT01482.1"/>
    </source>
</evidence>
<evidence type="ECO:0000256" key="2">
    <source>
        <dbReference type="ARBA" id="ARBA00023163"/>
    </source>
</evidence>
<accession>A0A2A6J685</accession>
<comment type="caution">
    <text evidence="4">The sequence shown here is derived from an EMBL/GenBank/DDBJ whole genome shotgun (WGS) entry which is preliminary data.</text>
</comment>
<evidence type="ECO:0000256" key="1">
    <source>
        <dbReference type="ARBA" id="ARBA00022478"/>
    </source>
</evidence>
<dbReference type="GO" id="GO:0003677">
    <property type="term" value="F:DNA binding"/>
    <property type="evidence" value="ECO:0007669"/>
    <property type="project" value="InterPro"/>
</dbReference>
<keyword evidence="1 4" id="KW-0240">DNA-directed RNA polymerase</keyword>
<evidence type="ECO:0000256" key="3">
    <source>
        <dbReference type="SAM" id="MobiDB-lite"/>
    </source>
</evidence>
<dbReference type="GO" id="GO:0003899">
    <property type="term" value="F:DNA-directed RNA polymerase activity"/>
    <property type="evidence" value="ECO:0007669"/>
    <property type="project" value="InterPro"/>
</dbReference>
<proteinExistence type="predicted"/>
<dbReference type="GO" id="GO:0000428">
    <property type="term" value="C:DNA-directed RNA polymerase complex"/>
    <property type="evidence" value="ECO:0007669"/>
    <property type="project" value="UniProtKB-KW"/>
</dbReference>
<feature type="region of interest" description="Disordered" evidence="3">
    <location>
        <begin position="70"/>
        <end position="91"/>
    </location>
</feature>
<dbReference type="EMBL" id="NWSV01000023">
    <property type="protein sequence ID" value="PDT01482.1"/>
    <property type="molecule type" value="Genomic_DNA"/>
</dbReference>
<sequence length="91" mass="9646">MDPHVVFDCQNILPNKFALAVAAAARCPALNRGGKPRLDLRDTNGSKLALQECPDRHQCLPDSSSTITGFRGDGDPNAAAAPVSCLQETDL</sequence>
<protein>
    <submittedName>
        <fullName evidence="4">DNA-directed RNA polymerase subunit omega</fullName>
    </submittedName>
</protein>
<reference evidence="4 5" key="1">
    <citation type="submission" date="2017-09" db="EMBL/GenBank/DDBJ databases">
        <title>Comparative genomics of rhizobia isolated from Phaseolus vulgaris in China.</title>
        <authorList>
            <person name="Tong W."/>
        </authorList>
    </citation>
    <scope>NUCLEOTIDE SEQUENCE [LARGE SCALE GENOMIC DNA]</scope>
    <source>
        <strain evidence="4 5">C5</strain>
    </source>
</reference>
<keyword evidence="2" id="KW-0804">Transcription</keyword>
<keyword evidence="5" id="KW-1185">Reference proteome</keyword>
<name>A0A2A6J685_9HYPH</name>
<dbReference type="InterPro" id="IPR036161">
    <property type="entry name" value="RPB6/omega-like_sf"/>
</dbReference>
<evidence type="ECO:0000313" key="5">
    <source>
        <dbReference type="Proteomes" id="UP000220768"/>
    </source>
</evidence>
<gene>
    <name evidence="4" type="ORF">CO666_25675</name>
</gene>